<dbReference type="GO" id="GO:0016853">
    <property type="term" value="F:isomerase activity"/>
    <property type="evidence" value="ECO:0007669"/>
    <property type="project" value="InterPro"/>
</dbReference>
<dbReference type="AlphaFoldDB" id="A0A550I2N6"/>
<dbReference type="OrthoDB" id="9795355at2"/>
<dbReference type="InterPro" id="IPR011013">
    <property type="entry name" value="Gal_mutarotase_sf_dom"/>
</dbReference>
<dbReference type="CDD" id="cd09024">
    <property type="entry name" value="Aldose_epim_lacX"/>
    <property type="match status" value="1"/>
</dbReference>
<organism evidence="4 5">
    <name type="scientific">Christiangramia sabulilitoris</name>
    <dbReference type="NCBI Taxonomy" id="2583991"/>
    <lineage>
        <taxon>Bacteria</taxon>
        <taxon>Pseudomonadati</taxon>
        <taxon>Bacteroidota</taxon>
        <taxon>Flavobacteriia</taxon>
        <taxon>Flavobacteriales</taxon>
        <taxon>Flavobacteriaceae</taxon>
        <taxon>Christiangramia</taxon>
    </lineage>
</organism>
<dbReference type="Gene3D" id="2.70.98.10">
    <property type="match status" value="1"/>
</dbReference>
<dbReference type="EMBL" id="VHSF01000002">
    <property type="protein sequence ID" value="TRO65225.1"/>
    <property type="molecule type" value="Genomic_DNA"/>
</dbReference>
<comment type="caution">
    <text evidence="4">The sequence shown here is derived from an EMBL/GenBank/DDBJ whole genome shotgun (WGS) entry which is preliminary data.</text>
</comment>
<evidence type="ECO:0000256" key="2">
    <source>
        <dbReference type="ARBA" id="ARBA00011245"/>
    </source>
</evidence>
<evidence type="ECO:0000313" key="5">
    <source>
        <dbReference type="Proteomes" id="UP000315131"/>
    </source>
</evidence>
<keyword evidence="5" id="KW-1185">Reference proteome</keyword>
<dbReference type="GO" id="GO:0005975">
    <property type="term" value="P:carbohydrate metabolic process"/>
    <property type="evidence" value="ECO:0007669"/>
    <property type="project" value="InterPro"/>
</dbReference>
<keyword evidence="3" id="KW-0106">Calcium</keyword>
<evidence type="ECO:0000256" key="1">
    <source>
        <dbReference type="ARBA" id="ARBA00001913"/>
    </source>
</evidence>
<evidence type="ECO:0000313" key="4">
    <source>
        <dbReference type="EMBL" id="TRO65225.1"/>
    </source>
</evidence>
<comment type="subunit">
    <text evidence="2">Monomer.</text>
</comment>
<gene>
    <name evidence="4" type="ORF">FGM01_07395</name>
</gene>
<sequence length="293" mass="33942">MLKKHSIENEFLKITVQETGAELGSIFNKDNQKEYLWQADPEIWGSHAPNLFPIIGVIKDGIYKYEGKEYSVPKHGFIRHNEKIRLKERTEHQLVFELLYSEETLEMYPFKFDFRIAFTLIGKSLEVNHQIINLDEKPILFSLGGHPAFNILHFEGEKIEDYFLEFDKKKDLDTYLLNEDGLISSKTENVLKNDNKIQLTEHLFDHDALIFKDIKSKKVDLVSVKNGRILSVEYKDFKNLGIWAKPGAPYVCIEPWLGIADVEGTDQNLENKEGILKLSAENEFNADYTINIS</sequence>
<reference evidence="4 5" key="1">
    <citation type="submission" date="2019-06" db="EMBL/GenBank/DDBJ databases">
        <title>Gramella sabulilitoris sp. nov., isolated from a marine sand.</title>
        <authorList>
            <person name="Yoon J.-H."/>
        </authorList>
    </citation>
    <scope>NUCLEOTIDE SEQUENCE [LARGE SCALE GENOMIC DNA]</scope>
    <source>
        <strain evidence="4 5">HSMS-1</strain>
    </source>
</reference>
<accession>A0A550I2N6</accession>
<name>A0A550I2N6_9FLAO</name>
<evidence type="ECO:0000256" key="3">
    <source>
        <dbReference type="ARBA" id="ARBA00022837"/>
    </source>
</evidence>
<dbReference type="Pfam" id="PF01263">
    <property type="entry name" value="Aldose_epim"/>
    <property type="match status" value="1"/>
</dbReference>
<dbReference type="InterPro" id="IPR008183">
    <property type="entry name" value="Aldose_1/G6P_1-epimerase"/>
</dbReference>
<dbReference type="InterPro" id="IPR037481">
    <property type="entry name" value="LacX"/>
</dbReference>
<proteinExistence type="predicted"/>
<dbReference type="InterPro" id="IPR014718">
    <property type="entry name" value="GH-type_carb-bd"/>
</dbReference>
<protein>
    <submittedName>
        <fullName evidence="4">Aldose 1-epimerase family protein</fullName>
    </submittedName>
</protein>
<dbReference type="Proteomes" id="UP000315131">
    <property type="component" value="Unassembled WGS sequence"/>
</dbReference>
<comment type="cofactor">
    <cofactor evidence="1">
        <name>Ca(2+)</name>
        <dbReference type="ChEBI" id="CHEBI:29108"/>
    </cofactor>
</comment>
<dbReference type="GO" id="GO:0030246">
    <property type="term" value="F:carbohydrate binding"/>
    <property type="evidence" value="ECO:0007669"/>
    <property type="project" value="InterPro"/>
</dbReference>
<dbReference type="SUPFAM" id="SSF74650">
    <property type="entry name" value="Galactose mutarotase-like"/>
    <property type="match status" value="1"/>
</dbReference>